<gene>
    <name evidence="2" type="ORF">BpHYR1_046800</name>
</gene>
<protein>
    <submittedName>
        <fullName evidence="2">Uncharacterized protein</fullName>
    </submittedName>
</protein>
<evidence type="ECO:0000256" key="1">
    <source>
        <dbReference type="SAM" id="Phobius"/>
    </source>
</evidence>
<dbReference type="Proteomes" id="UP000276133">
    <property type="component" value="Unassembled WGS sequence"/>
</dbReference>
<keyword evidence="1" id="KW-0472">Membrane</keyword>
<comment type="caution">
    <text evidence="2">The sequence shown here is derived from an EMBL/GenBank/DDBJ whole genome shotgun (WGS) entry which is preliminary data.</text>
</comment>
<sequence>MKIRINKKKIQKKKNTFRYQFEALHGALSIVSQKQGEKSDSDYERLFSLMFIASLIILQFTISFCSIYHAESEITSIKLSFDSLNWSSLFNFIPKSYEFQFILFNDSVSLLEDF</sequence>
<keyword evidence="3" id="KW-1185">Reference proteome</keyword>
<evidence type="ECO:0000313" key="3">
    <source>
        <dbReference type="Proteomes" id="UP000276133"/>
    </source>
</evidence>
<evidence type="ECO:0000313" key="2">
    <source>
        <dbReference type="EMBL" id="RMZ92975.1"/>
    </source>
</evidence>
<proteinExistence type="predicted"/>
<name>A0A3M7P1H5_BRAPC</name>
<organism evidence="2 3">
    <name type="scientific">Brachionus plicatilis</name>
    <name type="common">Marine rotifer</name>
    <name type="synonym">Brachionus muelleri</name>
    <dbReference type="NCBI Taxonomy" id="10195"/>
    <lineage>
        <taxon>Eukaryota</taxon>
        <taxon>Metazoa</taxon>
        <taxon>Spiralia</taxon>
        <taxon>Gnathifera</taxon>
        <taxon>Rotifera</taxon>
        <taxon>Eurotatoria</taxon>
        <taxon>Monogononta</taxon>
        <taxon>Pseudotrocha</taxon>
        <taxon>Ploima</taxon>
        <taxon>Brachionidae</taxon>
        <taxon>Brachionus</taxon>
    </lineage>
</organism>
<dbReference type="AlphaFoldDB" id="A0A3M7P1H5"/>
<feature type="transmembrane region" description="Helical" evidence="1">
    <location>
        <begin position="46"/>
        <end position="68"/>
    </location>
</feature>
<dbReference type="EMBL" id="REGN01014160">
    <property type="protein sequence ID" value="RMZ92975.1"/>
    <property type="molecule type" value="Genomic_DNA"/>
</dbReference>
<keyword evidence="1" id="KW-0812">Transmembrane</keyword>
<reference evidence="2 3" key="1">
    <citation type="journal article" date="2018" name="Sci. Rep.">
        <title>Genomic signatures of local adaptation to the degree of environmental predictability in rotifers.</title>
        <authorList>
            <person name="Franch-Gras L."/>
            <person name="Hahn C."/>
            <person name="Garcia-Roger E.M."/>
            <person name="Carmona M.J."/>
            <person name="Serra M."/>
            <person name="Gomez A."/>
        </authorList>
    </citation>
    <scope>NUCLEOTIDE SEQUENCE [LARGE SCALE GENOMIC DNA]</scope>
    <source>
        <strain evidence="2">HYR1</strain>
    </source>
</reference>
<keyword evidence="1" id="KW-1133">Transmembrane helix</keyword>
<accession>A0A3M7P1H5</accession>